<protein>
    <submittedName>
        <fullName evidence="2">NIPSNAP family protein</fullName>
    </submittedName>
</protein>
<dbReference type="InterPro" id="IPR011008">
    <property type="entry name" value="Dimeric_a/b-barrel"/>
</dbReference>
<dbReference type="SUPFAM" id="SSF54909">
    <property type="entry name" value="Dimeric alpha+beta barrel"/>
    <property type="match status" value="1"/>
</dbReference>
<dbReference type="Gene3D" id="3.30.70.100">
    <property type="match status" value="1"/>
</dbReference>
<evidence type="ECO:0000313" key="2">
    <source>
        <dbReference type="EMBL" id="UXI66244.1"/>
    </source>
</evidence>
<dbReference type="EMBL" id="CP104694">
    <property type="protein sequence ID" value="UXI66244.1"/>
    <property type="molecule type" value="Genomic_DNA"/>
</dbReference>
<evidence type="ECO:0000313" key="3">
    <source>
        <dbReference type="Proteomes" id="UP001064632"/>
    </source>
</evidence>
<keyword evidence="3" id="KW-1185">Reference proteome</keyword>
<feature type="domain" description="NIPSNAP" evidence="1">
    <location>
        <begin position="63"/>
        <end position="157"/>
    </location>
</feature>
<dbReference type="InterPro" id="IPR006311">
    <property type="entry name" value="TAT_signal"/>
</dbReference>
<sequence length="298" mass="32659">MTVTSPQIPVASFRSDRREFLLAGMGLAVAGSGVSASAGLSRAAADVAGLDRPAPARCCGVIELRQYTLHPGQRDTLIALFERHFVETQEAEGMRLIGQFRDLDRPDRFVWLRGFADMPSRARALNAFYSGPTWKAHRSAANATMIDSDNVLLLKPADSGSGFQESGRSRLPPDAGTSPPGLVVATIAYLDAAPDEAFKTLLAQSVLPELERQGACVVARLVTEASENTFPALPVRAGEWVFVWFATYDSMVDYETHLARLEGSARWQREILPDLRRRLRADLEVLRLVPTTRSLLHG</sequence>
<name>A0ABY6B899_9GAMM</name>
<evidence type="ECO:0000259" key="1">
    <source>
        <dbReference type="Pfam" id="PF07978"/>
    </source>
</evidence>
<proteinExistence type="predicted"/>
<dbReference type="Pfam" id="PF07978">
    <property type="entry name" value="NIPSNAP"/>
    <property type="match status" value="1"/>
</dbReference>
<reference evidence="2" key="1">
    <citation type="submission" date="2022-09" db="EMBL/GenBank/DDBJ databases">
        <title>Tahibacter sp. nov., isolated from a fresh water.</title>
        <authorList>
            <person name="Baek J.H."/>
            <person name="Lee J.K."/>
            <person name="Kim J.M."/>
            <person name="Jeon C.O."/>
        </authorList>
    </citation>
    <scope>NUCLEOTIDE SEQUENCE</scope>
    <source>
        <strain evidence="2">W38</strain>
    </source>
</reference>
<organism evidence="2 3">
    <name type="scientific">Tahibacter amnicola</name>
    <dbReference type="NCBI Taxonomy" id="2976241"/>
    <lineage>
        <taxon>Bacteria</taxon>
        <taxon>Pseudomonadati</taxon>
        <taxon>Pseudomonadota</taxon>
        <taxon>Gammaproteobacteria</taxon>
        <taxon>Lysobacterales</taxon>
        <taxon>Rhodanobacteraceae</taxon>
        <taxon>Tahibacter</taxon>
    </lineage>
</organism>
<gene>
    <name evidence="2" type="ORF">N4264_15965</name>
</gene>
<dbReference type="Proteomes" id="UP001064632">
    <property type="component" value="Chromosome"/>
</dbReference>
<dbReference type="InterPro" id="IPR012577">
    <property type="entry name" value="NIPSNAP"/>
</dbReference>
<dbReference type="PROSITE" id="PS51318">
    <property type="entry name" value="TAT"/>
    <property type="match status" value="1"/>
</dbReference>
<accession>A0ABY6B899</accession>
<dbReference type="RefSeq" id="WP_261693228.1">
    <property type="nucleotide sequence ID" value="NZ_CP104694.1"/>
</dbReference>